<reference evidence="5" key="1">
    <citation type="submission" date="2021-03" db="EMBL/GenBank/DDBJ databases">
        <title>novel species isolated from a fishpond in China.</title>
        <authorList>
            <person name="Lu H."/>
            <person name="Cai Z."/>
        </authorList>
    </citation>
    <scope>NUCLEOTIDE SEQUENCE</scope>
    <source>
        <strain evidence="5">JCM 30855</strain>
    </source>
</reference>
<dbReference type="GO" id="GO:0006749">
    <property type="term" value="P:glutathione metabolic process"/>
    <property type="evidence" value="ECO:0007669"/>
    <property type="project" value="TreeGrafter"/>
</dbReference>
<dbReference type="PANTHER" id="PTHR43969">
    <property type="entry name" value="GLUTATHIONE S TRANSFERASE D10, ISOFORM A-RELATED"/>
    <property type="match status" value="1"/>
</dbReference>
<dbReference type="SUPFAM" id="SSF52833">
    <property type="entry name" value="Thioredoxin-like"/>
    <property type="match status" value="1"/>
</dbReference>
<dbReference type="Gene3D" id="1.20.1050.10">
    <property type="match status" value="1"/>
</dbReference>
<dbReference type="RefSeq" id="WP_206573807.1">
    <property type="nucleotide sequence ID" value="NZ_JAFKCV010000005.1"/>
</dbReference>
<dbReference type="SFLD" id="SFLDS00019">
    <property type="entry name" value="Glutathione_Transferase_(cytos"/>
    <property type="match status" value="1"/>
</dbReference>
<dbReference type="CDD" id="cd00570">
    <property type="entry name" value="GST_N_family"/>
    <property type="match status" value="1"/>
</dbReference>
<comment type="subunit">
    <text evidence="1">Homodimer.</text>
</comment>
<dbReference type="InterPro" id="IPR004046">
    <property type="entry name" value="GST_C"/>
</dbReference>
<protein>
    <submittedName>
        <fullName evidence="5">Glutathione S-transferase family protein</fullName>
    </submittedName>
</protein>
<feature type="domain" description="GST C-terminal" evidence="4">
    <location>
        <begin position="86"/>
        <end position="202"/>
    </location>
</feature>
<evidence type="ECO:0000256" key="1">
    <source>
        <dbReference type="ARBA" id="ARBA00011738"/>
    </source>
</evidence>
<dbReference type="PROSITE" id="PS50404">
    <property type="entry name" value="GST_NTER"/>
    <property type="match status" value="1"/>
</dbReference>
<dbReference type="EMBL" id="JAFKCV010000005">
    <property type="protein sequence ID" value="MBN7825690.1"/>
    <property type="molecule type" value="Genomic_DNA"/>
</dbReference>
<gene>
    <name evidence="5" type="ORF">J0A66_10690</name>
</gene>
<dbReference type="PROSITE" id="PS50405">
    <property type="entry name" value="GST_CTER"/>
    <property type="match status" value="1"/>
</dbReference>
<name>A0A939IPA1_9ALTE</name>
<dbReference type="InterPro" id="IPR036282">
    <property type="entry name" value="Glutathione-S-Trfase_C_sf"/>
</dbReference>
<dbReference type="SUPFAM" id="SSF47616">
    <property type="entry name" value="GST C-terminal domain-like"/>
    <property type="match status" value="1"/>
</dbReference>
<dbReference type="InterPro" id="IPR036249">
    <property type="entry name" value="Thioredoxin-like_sf"/>
</dbReference>
<dbReference type="InterPro" id="IPR004045">
    <property type="entry name" value="Glutathione_S-Trfase_N"/>
</dbReference>
<accession>A0A939IPA1</accession>
<dbReference type="Pfam" id="PF00043">
    <property type="entry name" value="GST_C"/>
    <property type="match status" value="1"/>
</dbReference>
<dbReference type="Gene3D" id="3.40.30.10">
    <property type="entry name" value="Glutaredoxin"/>
    <property type="match status" value="1"/>
</dbReference>
<evidence type="ECO:0000259" key="4">
    <source>
        <dbReference type="PROSITE" id="PS50405"/>
    </source>
</evidence>
<evidence type="ECO:0000313" key="5">
    <source>
        <dbReference type="EMBL" id="MBN7825690.1"/>
    </source>
</evidence>
<proteinExistence type="inferred from homology"/>
<dbReference type="InterPro" id="IPR040079">
    <property type="entry name" value="Glutathione_S-Trfase"/>
</dbReference>
<dbReference type="AlphaFoldDB" id="A0A939IPA1"/>
<feature type="domain" description="GST N-terminal" evidence="3">
    <location>
        <begin position="1"/>
        <end position="81"/>
    </location>
</feature>
<dbReference type="Proteomes" id="UP000664654">
    <property type="component" value="Unassembled WGS sequence"/>
</dbReference>
<comment type="similarity">
    <text evidence="2">Belongs to the GST superfamily.</text>
</comment>
<organism evidence="5 6">
    <name type="scientific">Bowmanella dokdonensis</name>
    <dbReference type="NCBI Taxonomy" id="751969"/>
    <lineage>
        <taxon>Bacteria</taxon>
        <taxon>Pseudomonadati</taxon>
        <taxon>Pseudomonadota</taxon>
        <taxon>Gammaproteobacteria</taxon>
        <taxon>Alteromonadales</taxon>
        <taxon>Alteromonadaceae</taxon>
        <taxon>Bowmanella</taxon>
    </lineage>
</organism>
<dbReference type="PANTHER" id="PTHR43969:SF9">
    <property type="entry name" value="GLUTATHIONE S TRANSFERASE D10, ISOFORM A-RELATED"/>
    <property type="match status" value="1"/>
</dbReference>
<sequence length="202" mass="22747">MYQLYSFPFSQHSRRVISLLEQAGIEYENHQVDMINGEHMQAAYLAINPNHQVPTLIDSGTKIHESNAILRYLCIKHELSQWYPQQPDLLARVEQWLDWTQCQLSPLVIAIVLNRVFLGDDGDKQAADEAAMKIQSRFGIMESYLAGTQFLAGDTPTIADLALASSVFQLSLADASPQTPNILRWYQAVEALPGFQKSLPKT</sequence>
<dbReference type="GO" id="GO:0004364">
    <property type="term" value="F:glutathione transferase activity"/>
    <property type="evidence" value="ECO:0007669"/>
    <property type="project" value="TreeGrafter"/>
</dbReference>
<evidence type="ECO:0000259" key="3">
    <source>
        <dbReference type="PROSITE" id="PS50404"/>
    </source>
</evidence>
<dbReference type="InterPro" id="IPR010987">
    <property type="entry name" value="Glutathione-S-Trfase_C-like"/>
</dbReference>
<dbReference type="SFLD" id="SFLDG00358">
    <property type="entry name" value="Main_(cytGST)"/>
    <property type="match status" value="1"/>
</dbReference>
<keyword evidence="6" id="KW-1185">Reference proteome</keyword>
<comment type="caution">
    <text evidence="5">The sequence shown here is derived from an EMBL/GenBank/DDBJ whole genome shotgun (WGS) entry which is preliminary data.</text>
</comment>
<evidence type="ECO:0000313" key="6">
    <source>
        <dbReference type="Proteomes" id="UP000664654"/>
    </source>
</evidence>
<evidence type="ECO:0000256" key="2">
    <source>
        <dbReference type="RuleBase" id="RU003494"/>
    </source>
</evidence>
<dbReference type="Pfam" id="PF02798">
    <property type="entry name" value="GST_N"/>
    <property type="match status" value="1"/>
</dbReference>